<dbReference type="InterPro" id="IPR038109">
    <property type="entry name" value="DNA_bind_recomb_sf"/>
</dbReference>
<evidence type="ECO:0000259" key="4">
    <source>
        <dbReference type="SMART" id="SM00857"/>
    </source>
</evidence>
<gene>
    <name evidence="5" type="ORF">C1I98_28375</name>
</gene>
<evidence type="ECO:0000256" key="1">
    <source>
        <dbReference type="ARBA" id="ARBA00023125"/>
    </source>
</evidence>
<keyword evidence="3" id="KW-0175">Coiled coil</keyword>
<protein>
    <recommendedName>
        <fullName evidence="4">Resolvase/invertase-type recombinase catalytic domain-containing protein</fullName>
    </recommendedName>
</protein>
<dbReference type="CDD" id="cd00338">
    <property type="entry name" value="Ser_Recombinase"/>
    <property type="match status" value="1"/>
</dbReference>
<keyword evidence="6" id="KW-1185">Reference proteome</keyword>
<dbReference type="InterPro" id="IPR006119">
    <property type="entry name" value="Resolv_N"/>
</dbReference>
<keyword evidence="1" id="KW-0238">DNA-binding</keyword>
<sequence length="631" mass="70601">MQSAAYFPVLPGGLKPAIGYVRVSMMLGEKISPEIQMDAITACAARKGYYVPEGMWPDGGWIVELDVTGRNFKRDIQIAVKAVEQRVARAIIVWEFSRFGRDREGNPTHLGRIERAHGELLSATEDVDARTPAGRLARGIHFEFAAYYSDLVGQRWSEAFQNRLKRGLPPLGGDYFGYVRRGRQPHPLFHNRTMLDPADGPERYEPDVDGGTARVLNEMYAFWLAERNFYALTQNLNARGIRKTTGRQWNTDEVAEALDHGFGAGKISVHDPGCECGCPSHCRRKMLFPGTQKPVIDSETWDAYVDARQAMQRLPRKSRTSRHSLSGFVVHGPCGGVMHVTRRGDLDGFKCGWRQRQGARTADADGVVVCRDTFVQRPLVTRALLDVLAEWVPMIEEEARAAKVEPGAGDFVQQEAQRLRRELKRLDGELDEQTLLVARKVIPEDAYVRVRDKCLTDRAAMQAALDALVGRVEQRNQSALAAAPVIEGLVAEWDSLAVTDRRRLLMEVIERVEVWRDRLDIASIVVVPRWEGGEPVTRELPGRRRMAAVRRAIPEVLARRFGGAARYSRLQEAVVEVVPCSKKVFNAAVLDLAAEGMLVRQPLEGKQGTVYRLADPMTEEVPVPVPLVEAV</sequence>
<dbReference type="PANTHER" id="PTHR30461:SF2">
    <property type="entry name" value="SERINE RECOMBINASE PINE-RELATED"/>
    <property type="match status" value="1"/>
</dbReference>
<reference evidence="5 6" key="1">
    <citation type="submission" date="2018-01" db="EMBL/GenBank/DDBJ databases">
        <title>Draft genome sequence of Sphaerisporangium sp. 7K107.</title>
        <authorList>
            <person name="Sahin N."/>
            <person name="Saygin H."/>
            <person name="Ay H."/>
        </authorList>
    </citation>
    <scope>NUCLEOTIDE SEQUENCE [LARGE SCALE GENOMIC DNA]</scope>
    <source>
        <strain evidence="5 6">7K107</strain>
    </source>
</reference>
<feature type="domain" description="Resolvase/invertase-type recombinase catalytic" evidence="4">
    <location>
        <begin position="17"/>
        <end position="169"/>
    </location>
</feature>
<dbReference type="Gene3D" id="3.40.50.1390">
    <property type="entry name" value="Resolvase, N-terminal catalytic domain"/>
    <property type="match status" value="1"/>
</dbReference>
<dbReference type="Gene3D" id="3.90.1750.20">
    <property type="entry name" value="Putative Large Serine Recombinase, Chain B, Domain 2"/>
    <property type="match status" value="1"/>
</dbReference>
<dbReference type="InterPro" id="IPR050639">
    <property type="entry name" value="SSR_resolvase"/>
</dbReference>
<dbReference type="GO" id="GO:0000150">
    <property type="term" value="F:DNA strand exchange activity"/>
    <property type="evidence" value="ECO:0007669"/>
    <property type="project" value="InterPro"/>
</dbReference>
<feature type="coiled-coil region" evidence="3">
    <location>
        <begin position="409"/>
        <end position="436"/>
    </location>
</feature>
<dbReference type="AlphaFoldDB" id="A0A2W2FZN8"/>
<evidence type="ECO:0000313" key="6">
    <source>
        <dbReference type="Proteomes" id="UP000248544"/>
    </source>
</evidence>
<accession>A0A2W2FZN8</accession>
<evidence type="ECO:0000256" key="3">
    <source>
        <dbReference type="SAM" id="Coils"/>
    </source>
</evidence>
<dbReference type="SMART" id="SM00857">
    <property type="entry name" value="Resolvase"/>
    <property type="match status" value="1"/>
</dbReference>
<dbReference type="SUPFAM" id="SSF53041">
    <property type="entry name" value="Resolvase-like"/>
    <property type="match status" value="1"/>
</dbReference>
<evidence type="ECO:0000313" key="5">
    <source>
        <dbReference type="EMBL" id="PZG33835.1"/>
    </source>
</evidence>
<dbReference type="Proteomes" id="UP000248544">
    <property type="component" value="Unassembled WGS sequence"/>
</dbReference>
<keyword evidence="2" id="KW-0233">DNA recombination</keyword>
<dbReference type="PANTHER" id="PTHR30461">
    <property type="entry name" value="DNA-INVERTASE FROM LAMBDOID PROPHAGE"/>
    <property type="match status" value="1"/>
</dbReference>
<name>A0A2W2FZN8_9ACTN</name>
<evidence type="ECO:0000256" key="2">
    <source>
        <dbReference type="ARBA" id="ARBA00023172"/>
    </source>
</evidence>
<dbReference type="RefSeq" id="WP_111170472.1">
    <property type="nucleotide sequence ID" value="NZ_POUA01000289.1"/>
</dbReference>
<organism evidence="5 6">
    <name type="scientific">Spongiactinospora gelatinilytica</name>
    <dbReference type="NCBI Taxonomy" id="2666298"/>
    <lineage>
        <taxon>Bacteria</taxon>
        <taxon>Bacillati</taxon>
        <taxon>Actinomycetota</taxon>
        <taxon>Actinomycetes</taxon>
        <taxon>Streptosporangiales</taxon>
        <taxon>Streptosporangiaceae</taxon>
        <taxon>Spongiactinospora</taxon>
    </lineage>
</organism>
<dbReference type="InterPro" id="IPR036162">
    <property type="entry name" value="Resolvase-like_N_sf"/>
</dbReference>
<comment type="caution">
    <text evidence="5">The sequence shown here is derived from an EMBL/GenBank/DDBJ whole genome shotgun (WGS) entry which is preliminary data.</text>
</comment>
<dbReference type="InterPro" id="IPR011109">
    <property type="entry name" value="DNA_bind_recombinase_dom"/>
</dbReference>
<dbReference type="Pfam" id="PF07508">
    <property type="entry name" value="Recombinase"/>
    <property type="match status" value="1"/>
</dbReference>
<proteinExistence type="predicted"/>
<dbReference type="EMBL" id="POUA01000289">
    <property type="protein sequence ID" value="PZG33835.1"/>
    <property type="molecule type" value="Genomic_DNA"/>
</dbReference>
<dbReference type="Pfam" id="PF00239">
    <property type="entry name" value="Resolvase"/>
    <property type="match status" value="1"/>
</dbReference>
<dbReference type="GO" id="GO:0003677">
    <property type="term" value="F:DNA binding"/>
    <property type="evidence" value="ECO:0007669"/>
    <property type="project" value="UniProtKB-KW"/>
</dbReference>